<feature type="compositionally biased region" description="Basic and acidic residues" evidence="6">
    <location>
        <begin position="777"/>
        <end position="788"/>
    </location>
</feature>
<dbReference type="EMBL" id="CAXAMM010004966">
    <property type="protein sequence ID" value="CAK9005519.1"/>
    <property type="molecule type" value="Genomic_DNA"/>
</dbReference>
<dbReference type="InterPro" id="IPR002553">
    <property type="entry name" value="Clathrin/coatomer_adapt-like_N"/>
</dbReference>
<dbReference type="CDD" id="cd00170">
    <property type="entry name" value="SEC14"/>
    <property type="match status" value="1"/>
</dbReference>
<keyword evidence="5" id="KW-0175">Coiled coil</keyword>
<comment type="subcellular location">
    <subcellularLocation>
        <location evidence="1">Endomembrane system</location>
    </subcellularLocation>
</comment>
<dbReference type="Pfam" id="PF01602">
    <property type="entry name" value="Adaptin_N"/>
    <property type="match status" value="1"/>
</dbReference>
<reference evidence="8 9" key="1">
    <citation type="submission" date="2024-02" db="EMBL/GenBank/DDBJ databases">
        <authorList>
            <person name="Chen Y."/>
            <person name="Shah S."/>
            <person name="Dougan E. K."/>
            <person name="Thang M."/>
            <person name="Chan C."/>
        </authorList>
    </citation>
    <scope>NUCLEOTIDE SEQUENCE [LARGE SCALE GENOMIC DNA]</scope>
</reference>
<organism evidence="8 9">
    <name type="scientific">Durusdinium trenchii</name>
    <dbReference type="NCBI Taxonomy" id="1381693"/>
    <lineage>
        <taxon>Eukaryota</taxon>
        <taxon>Sar</taxon>
        <taxon>Alveolata</taxon>
        <taxon>Dinophyceae</taxon>
        <taxon>Suessiales</taxon>
        <taxon>Symbiodiniaceae</taxon>
        <taxon>Durusdinium</taxon>
    </lineage>
</organism>
<evidence type="ECO:0000256" key="6">
    <source>
        <dbReference type="SAM" id="MobiDB-lite"/>
    </source>
</evidence>
<dbReference type="InterPro" id="IPR036273">
    <property type="entry name" value="CRAL/TRIO_N_dom_sf"/>
</dbReference>
<dbReference type="InterPro" id="IPR016024">
    <property type="entry name" value="ARM-type_fold"/>
</dbReference>
<dbReference type="InterPro" id="IPR001251">
    <property type="entry name" value="CRAL-TRIO_dom"/>
</dbReference>
<keyword evidence="4" id="KW-0472">Membrane</keyword>
<dbReference type="SMART" id="SM00516">
    <property type="entry name" value="SEC14"/>
    <property type="match status" value="1"/>
</dbReference>
<dbReference type="InterPro" id="IPR036865">
    <property type="entry name" value="CRAL-TRIO_dom_sf"/>
</dbReference>
<keyword evidence="2" id="KW-0813">Transport</keyword>
<evidence type="ECO:0000313" key="8">
    <source>
        <dbReference type="EMBL" id="CAK9005519.1"/>
    </source>
</evidence>
<dbReference type="PANTHER" id="PTHR22780">
    <property type="entry name" value="ADAPTIN, ALPHA/GAMMA/EPSILON"/>
    <property type="match status" value="1"/>
</dbReference>
<dbReference type="SUPFAM" id="SSF48371">
    <property type="entry name" value="ARM repeat"/>
    <property type="match status" value="1"/>
</dbReference>
<feature type="compositionally biased region" description="Low complexity" evidence="6">
    <location>
        <begin position="820"/>
        <end position="835"/>
    </location>
</feature>
<dbReference type="InterPro" id="IPR011989">
    <property type="entry name" value="ARM-like"/>
</dbReference>
<evidence type="ECO:0000256" key="1">
    <source>
        <dbReference type="ARBA" id="ARBA00004308"/>
    </source>
</evidence>
<feature type="region of interest" description="Disordered" evidence="6">
    <location>
        <begin position="741"/>
        <end position="864"/>
    </location>
</feature>
<accession>A0ABP0ITV3</accession>
<name>A0ABP0ITV3_9DINO</name>
<dbReference type="SMART" id="SM01356">
    <property type="entry name" value="AP4E_app_platf"/>
    <property type="match status" value="1"/>
</dbReference>
<feature type="coiled-coil region" evidence="5">
    <location>
        <begin position="1101"/>
        <end position="1128"/>
    </location>
</feature>
<dbReference type="Pfam" id="PF00650">
    <property type="entry name" value="CRAL_TRIO"/>
    <property type="match status" value="1"/>
</dbReference>
<dbReference type="Gene3D" id="3.40.525.10">
    <property type="entry name" value="CRAL-TRIO lipid binding domain"/>
    <property type="match status" value="1"/>
</dbReference>
<evidence type="ECO:0000256" key="4">
    <source>
        <dbReference type="ARBA" id="ARBA00023136"/>
    </source>
</evidence>
<keyword evidence="9" id="KW-1185">Reference proteome</keyword>
<sequence length="1578" mass="172504">MSGSHLSKDFFDLVKSIGESKSKQEEDRIIVNEVRTLKARFMEKNLTKKVIKESLIRLIYVEMLGHDASFAYVHAIQLTAAGDLMQKKVGYLTASLTLSPDDEFRFMLVNQMQRDLASANILEVSTALVALSKLITNEMIPALLPSVSKLLNHDQHVVRKKAVLALHRIYQLDPDAVAHMTEAFRRMLADKDPSVMAAALCLMHELMKEDPQSQKDLVASYVSILRQIVEHRLPKDFDYHRIPAPWIQIKLLKLLATLGENDQRTSEQMYSVLSECIKRANTGIYVGYAIIYECVRTVTTIYPNEHLLDAAAASIAKFIQSDSHNLKYLGVTGLAAIVRDHPRYAAEHQMVVLDCLEDPDETLKRKTLDLLFRMTNPVNAEVVVDKLVYFLKDAVDKFLRQDLVTRICQLAERFAPSNLWYIRTITKVFELGGDLVETEVAHNLLRLLAEGAGEGEGEEETDRLDEEMRREACEIFLDNFERPILPDILLRVMFWTLGEYAFLMGAEMVPEVLEVICEAGSRQGMSPDTRGYAVSAVMKMCAQLGKLPPDAADLIDKYSGSLDVDLQQKCYEFRELARNMDTMTAVLPVDASCEDLAEPDFGFLDGFVQEAIANGAEEYNPPTQDEEAALEYDDDDYTARPMAVREEPSLKYDAYEKPAPPSHFVGESTSVAAASAGTYNPDGSRGPSGAATGGGPAASGLNLSGVKSVWGSSGYAGSLPAPGGSGASAAAAAAAASAPDGMPTSIAIPDHPPPVTAPPERQQTPPPSIVQAAPEPPKPKEPTERERQAAALFGGVTSSAPAPARASSRRKPGAGLQRNSSSSSSSSTQPPAAAAPQPPQPSPVDLLGFDGFDASAGASSPAQQDQATLDLLSVLDDSSPAAAAAAAPGPAPVEDLMGGPVEVAAAPPSKPYAPLQINTQEFGQRWVSTPGEVKVTSNFAQAQSVHDMVGTLTAALGLHSVEVIAQTEEAIFAGTDAQTGADVLVHCKRRSSPATMADLTVRAASPPVAQALVQHCRRRESADVSVRCGGQRRCRPGEAQSEMRRAGVLRRISTKTRKPSNSRSTLAKWKSFAATGGSRRRLLEKSDGDAVVGSAKAGGTDGEVEVRLEELRRKLVDLQKQGENEQRDVRNDIMAMNVVSGVVAAVAATMTLVVETGRGRESVLFIGMLTIWFLHGQMRILEALARTVKLEEAGQSDSGQAADKRLTARVMSSGEEVVAPEIQADVALVAKRTSISEKLGSPVKVLCAPVKRKKAFFPNKRRGNRRLHSAKIPSGVVVPDPTASQEGPLAISERSRHFVKTTQEMNAITLLRKRLENVSGKEQLKFPLDLSDMSLFTFVKSTDLNVDLAEKMFRRTLAWRKSRKPEVCYADLERAPHPVTSKYMTGTWAKWDKDGAPVMYDRIGQLDLPNLMRTVEPVHIENFHIWKQETHNRLLEEAEARTGRPHHQVVVLLDMQGLSFMKHFNRNALNIVKVCVQIDSQHYPERLKKMVIFNAGACFASIWNVVRHFLDPRTCEKIKIFKNVPSDYLLTLIDKENLPKALGGDLVDPVDGHPYCPSLINPGGPIPKTVPRLPKTKT</sequence>
<keyword evidence="3" id="KW-0653">Protein transport</keyword>
<dbReference type="Pfam" id="PF14807">
    <property type="entry name" value="AP4E_app_platf"/>
    <property type="match status" value="1"/>
</dbReference>
<evidence type="ECO:0000256" key="5">
    <source>
        <dbReference type="SAM" id="Coils"/>
    </source>
</evidence>
<feature type="region of interest" description="Disordered" evidence="6">
    <location>
        <begin position="675"/>
        <end position="696"/>
    </location>
</feature>
<gene>
    <name evidence="8" type="ORF">SCF082_LOCUS8633</name>
</gene>
<evidence type="ECO:0000259" key="7">
    <source>
        <dbReference type="PROSITE" id="PS50191"/>
    </source>
</evidence>
<dbReference type="SUPFAM" id="SSF46938">
    <property type="entry name" value="CRAL/TRIO N-terminal domain"/>
    <property type="match status" value="1"/>
</dbReference>
<dbReference type="SUPFAM" id="SSF52087">
    <property type="entry name" value="CRAL/TRIO domain"/>
    <property type="match status" value="1"/>
</dbReference>
<proteinExistence type="predicted"/>
<protein>
    <submittedName>
        <fullName evidence="8">AP-4 complex subunit epsilon (AP-4 adaptor complex subunit epsilon) (Adaptor-related protein complex 4 subunit epsilon) (Epsilon subunit of AP-4) (Epsilon-adaptin)</fullName>
    </submittedName>
</protein>
<evidence type="ECO:0000256" key="3">
    <source>
        <dbReference type="ARBA" id="ARBA00022927"/>
    </source>
</evidence>
<dbReference type="PROSITE" id="PS50191">
    <property type="entry name" value="CRAL_TRIO"/>
    <property type="match status" value="1"/>
</dbReference>
<dbReference type="InterPro" id="IPR028269">
    <property type="entry name" value="AP4E1_C"/>
</dbReference>
<evidence type="ECO:0000313" key="9">
    <source>
        <dbReference type="Proteomes" id="UP001642464"/>
    </source>
</evidence>
<evidence type="ECO:0000256" key="2">
    <source>
        <dbReference type="ARBA" id="ARBA00022448"/>
    </source>
</evidence>
<dbReference type="InterPro" id="IPR050840">
    <property type="entry name" value="Adaptor_Complx_Large_Subunit"/>
</dbReference>
<dbReference type="Gene3D" id="1.25.10.10">
    <property type="entry name" value="Leucine-rich Repeat Variant"/>
    <property type="match status" value="1"/>
</dbReference>
<feature type="domain" description="CRAL-TRIO" evidence="7">
    <location>
        <begin position="1376"/>
        <end position="1550"/>
    </location>
</feature>
<comment type="caution">
    <text evidence="8">The sequence shown here is derived from an EMBL/GenBank/DDBJ whole genome shotgun (WGS) entry which is preliminary data.</text>
</comment>
<dbReference type="Proteomes" id="UP001642464">
    <property type="component" value="Unassembled WGS sequence"/>
</dbReference>